<evidence type="ECO:0000256" key="1">
    <source>
        <dbReference type="SAM" id="MobiDB-lite"/>
    </source>
</evidence>
<dbReference type="Proteomes" id="UP001597205">
    <property type="component" value="Unassembled WGS sequence"/>
</dbReference>
<organism evidence="3 4">
    <name type="scientific">Sphingobacterium daejeonense</name>
    <dbReference type="NCBI Taxonomy" id="371142"/>
    <lineage>
        <taxon>Bacteria</taxon>
        <taxon>Pseudomonadati</taxon>
        <taxon>Bacteroidota</taxon>
        <taxon>Sphingobacteriia</taxon>
        <taxon>Sphingobacteriales</taxon>
        <taxon>Sphingobacteriaceae</taxon>
        <taxon>Sphingobacterium</taxon>
    </lineage>
</organism>
<sequence>MHRLILGLLPLFFISISCKKKVPEGILPQDDMVELMTDVHILDGYISNIPVDSAKKVIDPLYEELFAKYGLDSTSFNKNVNYYFGDPKLTVKTYDQVVKSLEKRERNFYSTDSLQNAISQDSIRRVTQLQNNASIMTNMIMNAKADTSELTIAERTRRFYQPVGLMPFWEKNIFEKRGAGTIGDSPVPTIQQPNLETVPDTLQPLPNPNELTPLERIDTVPFNPRNQKLKPVRRPRERPAVVQ</sequence>
<comment type="caution">
    <text evidence="3">The sequence shown here is derived from an EMBL/GenBank/DDBJ whole genome shotgun (WGS) entry which is preliminary data.</text>
</comment>
<reference evidence="4" key="1">
    <citation type="journal article" date="2019" name="Int. J. Syst. Evol. Microbiol.">
        <title>The Global Catalogue of Microorganisms (GCM) 10K type strain sequencing project: providing services to taxonomists for standard genome sequencing and annotation.</title>
        <authorList>
            <consortium name="The Broad Institute Genomics Platform"/>
            <consortium name="The Broad Institute Genome Sequencing Center for Infectious Disease"/>
            <person name="Wu L."/>
            <person name="Ma J."/>
        </authorList>
    </citation>
    <scope>NUCLEOTIDE SEQUENCE [LARGE SCALE GENOMIC DNA]</scope>
    <source>
        <strain evidence="4">CCUG 52468</strain>
    </source>
</reference>
<feature type="region of interest" description="Disordered" evidence="1">
    <location>
        <begin position="197"/>
        <end position="243"/>
    </location>
</feature>
<feature type="compositionally biased region" description="Basic residues" evidence="1">
    <location>
        <begin position="227"/>
        <end position="236"/>
    </location>
</feature>
<dbReference type="PROSITE" id="PS51257">
    <property type="entry name" value="PROKAR_LIPOPROTEIN"/>
    <property type="match status" value="1"/>
</dbReference>
<evidence type="ECO:0000313" key="3">
    <source>
        <dbReference type="EMBL" id="MFD1166193.1"/>
    </source>
</evidence>
<dbReference type="EMBL" id="JBHTKY010000016">
    <property type="protein sequence ID" value="MFD1166193.1"/>
    <property type="molecule type" value="Genomic_DNA"/>
</dbReference>
<evidence type="ECO:0000259" key="2">
    <source>
        <dbReference type="Pfam" id="PF14129"/>
    </source>
</evidence>
<dbReference type="InterPro" id="IPR025381">
    <property type="entry name" value="DUF4296"/>
</dbReference>
<feature type="domain" description="DUF4296" evidence="2">
    <location>
        <begin position="23"/>
        <end position="105"/>
    </location>
</feature>
<proteinExistence type="predicted"/>
<protein>
    <submittedName>
        <fullName evidence="3">DUF4296 domain-containing protein</fullName>
    </submittedName>
</protein>
<name>A0ABW3RLU1_9SPHI</name>
<keyword evidence="4" id="KW-1185">Reference proteome</keyword>
<dbReference type="Pfam" id="PF14129">
    <property type="entry name" value="DUF4296"/>
    <property type="match status" value="1"/>
</dbReference>
<evidence type="ECO:0000313" key="4">
    <source>
        <dbReference type="Proteomes" id="UP001597205"/>
    </source>
</evidence>
<dbReference type="RefSeq" id="WP_380896669.1">
    <property type="nucleotide sequence ID" value="NZ_JBHTKY010000016.1"/>
</dbReference>
<feature type="compositionally biased region" description="Low complexity" evidence="1">
    <location>
        <begin position="201"/>
        <end position="212"/>
    </location>
</feature>
<gene>
    <name evidence="3" type="ORF">ACFQ2C_11305</name>
</gene>
<accession>A0ABW3RLU1</accession>